<sequence length="391" mass="41802">MTIRTVQLGTLRQPRIGIEADNDPRDFIASAEEEDEMENEFGGAGNYNQDLQSMLTDMLTNIMGGRQPTNAAAAAAAAAGGSAGESGSIDGYDFQMLGSQPGDNIFSAAVADDGQGERRIPGVRTWTSNMGNAQMSFSVANIGLDDANRRWPGASESGEQSQTQSAENHQQSQPQSAENHQQQQQQQRRPMFIDPEENAPLTLGNLVSSLLGALGGAGRGDEAGGTGVNPLFGMPVGNLGDYAWGQNSLDDIITRIMEQNQGVNAPPPATEEQMAKLACRVILEDEVARHVECGICMEEYKAEEQVMGLPCKHFYHKECIDHWLRMNGTCPICRKGIEEGGAEALPAVVPRPHSELPGSFPSSPSQPQQQQTATNAAAGPEPGEPESEPLD</sequence>
<gene>
    <name evidence="1" type="ORF">LPJ66_004810</name>
</gene>
<protein>
    <submittedName>
        <fullName evidence="1">Uncharacterized protein</fullName>
    </submittedName>
</protein>
<accession>A0ACC1IKA7</accession>
<keyword evidence="2" id="KW-1185">Reference proteome</keyword>
<dbReference type="EMBL" id="JANBPG010000611">
    <property type="protein sequence ID" value="KAJ1895061.1"/>
    <property type="molecule type" value="Genomic_DNA"/>
</dbReference>
<evidence type="ECO:0000313" key="1">
    <source>
        <dbReference type="EMBL" id="KAJ1895061.1"/>
    </source>
</evidence>
<name>A0ACC1IKA7_9FUNG</name>
<dbReference type="Proteomes" id="UP001150581">
    <property type="component" value="Unassembled WGS sequence"/>
</dbReference>
<organism evidence="1 2">
    <name type="scientific">Kickxella alabastrina</name>
    <dbReference type="NCBI Taxonomy" id="61397"/>
    <lineage>
        <taxon>Eukaryota</taxon>
        <taxon>Fungi</taxon>
        <taxon>Fungi incertae sedis</taxon>
        <taxon>Zoopagomycota</taxon>
        <taxon>Kickxellomycotina</taxon>
        <taxon>Kickxellomycetes</taxon>
        <taxon>Kickxellales</taxon>
        <taxon>Kickxellaceae</taxon>
        <taxon>Kickxella</taxon>
    </lineage>
</organism>
<evidence type="ECO:0000313" key="2">
    <source>
        <dbReference type="Proteomes" id="UP001150581"/>
    </source>
</evidence>
<proteinExistence type="predicted"/>
<reference evidence="1" key="1">
    <citation type="submission" date="2022-07" db="EMBL/GenBank/DDBJ databases">
        <title>Phylogenomic reconstructions and comparative analyses of Kickxellomycotina fungi.</title>
        <authorList>
            <person name="Reynolds N.K."/>
            <person name="Stajich J.E."/>
            <person name="Barry K."/>
            <person name="Grigoriev I.V."/>
            <person name="Crous P."/>
            <person name="Smith M.E."/>
        </authorList>
    </citation>
    <scope>NUCLEOTIDE SEQUENCE</scope>
    <source>
        <strain evidence="1">Benny 63K</strain>
    </source>
</reference>
<comment type="caution">
    <text evidence="1">The sequence shown here is derived from an EMBL/GenBank/DDBJ whole genome shotgun (WGS) entry which is preliminary data.</text>
</comment>